<dbReference type="InterPro" id="IPR000719">
    <property type="entry name" value="Prot_kinase_dom"/>
</dbReference>
<dbReference type="Gene3D" id="1.10.510.10">
    <property type="entry name" value="Transferase(Phosphotransferase) domain 1"/>
    <property type="match status" value="1"/>
</dbReference>
<dbReference type="GO" id="GO:0005524">
    <property type="term" value="F:ATP binding"/>
    <property type="evidence" value="ECO:0007669"/>
    <property type="project" value="InterPro"/>
</dbReference>
<dbReference type="SUPFAM" id="SSF56112">
    <property type="entry name" value="Protein kinase-like (PK-like)"/>
    <property type="match status" value="1"/>
</dbReference>
<dbReference type="RefSeq" id="XP_002184865.1">
    <property type="nucleotide sequence ID" value="XM_002184829.1"/>
</dbReference>
<gene>
    <name evidence="3" type="ORF">PHATRDRAFT_50081</name>
</gene>
<feature type="domain" description="Protein kinase" evidence="2">
    <location>
        <begin position="239"/>
        <end position="569"/>
    </location>
</feature>
<dbReference type="PROSITE" id="PS50011">
    <property type="entry name" value="PROTEIN_KINASE_DOM"/>
    <property type="match status" value="1"/>
</dbReference>
<evidence type="ECO:0000259" key="2">
    <source>
        <dbReference type="PROSITE" id="PS50011"/>
    </source>
</evidence>
<dbReference type="InterPro" id="IPR011009">
    <property type="entry name" value="Kinase-like_dom_sf"/>
</dbReference>
<dbReference type="HOGENOM" id="CLU_006533_6_1_1"/>
<comment type="similarity">
    <text evidence="1">Belongs to the protein kinase superfamily. ADCK protein kinase family.</text>
</comment>
<protein>
    <recommendedName>
        <fullName evidence="2">Protein kinase domain-containing protein</fullName>
    </recommendedName>
</protein>
<dbReference type="InterPro" id="IPR004147">
    <property type="entry name" value="ABC1_dom"/>
</dbReference>
<dbReference type="CDD" id="cd13971">
    <property type="entry name" value="ADCK2-like"/>
    <property type="match status" value="1"/>
</dbReference>
<dbReference type="Pfam" id="PF03109">
    <property type="entry name" value="ABC1"/>
    <property type="match status" value="1"/>
</dbReference>
<dbReference type="PANTHER" id="PTHR45890:SF1">
    <property type="entry name" value="AARF DOMAIN CONTAINING KINASE 2"/>
    <property type="match status" value="1"/>
</dbReference>
<reference evidence="4" key="2">
    <citation type="submission" date="2008-08" db="EMBL/GenBank/DDBJ databases">
        <authorList>
            <consortium name="Diatom Consortium"/>
            <person name="Grigoriev I."/>
            <person name="Grimwood J."/>
            <person name="Kuo A."/>
            <person name="Otillar R.P."/>
            <person name="Salamov A."/>
            <person name="Detter J.C."/>
            <person name="Lindquist E."/>
            <person name="Shapiro H."/>
            <person name="Lucas S."/>
            <person name="Glavina del Rio T."/>
            <person name="Pitluck S."/>
            <person name="Rokhsar D."/>
            <person name="Bowler C."/>
        </authorList>
    </citation>
    <scope>GENOME REANNOTATION</scope>
    <source>
        <strain evidence="4">CCAP 1055/1</strain>
    </source>
</reference>
<dbReference type="EMBL" id="CM000628">
    <property type="protein sequence ID" value="EEC43601.1"/>
    <property type="molecule type" value="Genomic_DNA"/>
</dbReference>
<organism evidence="3 4">
    <name type="scientific">Phaeodactylum tricornutum (strain CCAP 1055/1)</name>
    <dbReference type="NCBI Taxonomy" id="556484"/>
    <lineage>
        <taxon>Eukaryota</taxon>
        <taxon>Sar</taxon>
        <taxon>Stramenopiles</taxon>
        <taxon>Ochrophyta</taxon>
        <taxon>Bacillariophyta</taxon>
        <taxon>Bacillariophyceae</taxon>
        <taxon>Bacillariophycidae</taxon>
        <taxon>Naviculales</taxon>
        <taxon>Phaeodactylaceae</taxon>
        <taxon>Phaeodactylum</taxon>
    </lineage>
</organism>
<dbReference type="GO" id="GO:0004672">
    <property type="term" value="F:protein kinase activity"/>
    <property type="evidence" value="ECO:0007669"/>
    <property type="project" value="InterPro"/>
</dbReference>
<dbReference type="PANTHER" id="PTHR45890">
    <property type="entry name" value="AARF DOMAIN CONTAINING KINASE 2 (PREDICTED)"/>
    <property type="match status" value="1"/>
</dbReference>
<name>B7GCV1_PHATC</name>
<evidence type="ECO:0000313" key="3">
    <source>
        <dbReference type="EMBL" id="EEC43601.1"/>
    </source>
</evidence>
<dbReference type="AlphaFoldDB" id="B7GCV1"/>
<dbReference type="InParanoid" id="B7GCV1"/>
<accession>B7GCV1</accession>
<dbReference type="PaxDb" id="2850-Phatr50081"/>
<sequence length="569" mass="63698">MASFGITAGSRTFLLPIPPVRLIPWRRVTETFTSTTASAHVSWTHPVWFCVAGRRGTSTYSLRHSTTAPSTWARNGARLYARHVLAAAAVAAATARRRTRLEQLVVVEPPSDWLRWEKKSWADELLASLGRNKLERFGSATRRIASLLVLAAPLTLLVPLSCVSERATAWSWAYALWSIEQAGPTYIKLVQWATTRQDLFSPEFCQYFGKLRDETTGHAWQATVDTLLEDLGIGADFLQLETKPIGSGCIAQVYKGKLTQPSGPYPVGTDIAVKVQHPGIWDKVCVDFYILGKAAAWLERIPYLNLSYLSLADSVRQFRDIMLPQLDLTLEANHLQRFNRDFRDDDRVAFPEPLKELTTTRVLTETFCHGTPILEYTKAPPKVREELAYLGLSTTLKMIFLHDFLHGDLHPGNILVSNTPKGDIKLNLLDCGLVVEMGPEQHINLVKILGAFTRRDGRLAGQLMVDTSSHCQASPLDVELFVNGIERIILDDAKNNFVENVGDYITDICYMACVRKVKLEASFINAALAIEIIEGIAQQLHPQIVVTKEALPLIVKAEMMHRLPKFSLW</sequence>
<dbReference type="InterPro" id="IPR052402">
    <property type="entry name" value="ADCK_kinase"/>
</dbReference>
<dbReference type="eggNOG" id="KOG1236">
    <property type="taxonomic scope" value="Eukaryota"/>
</dbReference>
<reference evidence="3 4" key="1">
    <citation type="journal article" date="2008" name="Nature">
        <title>The Phaeodactylum genome reveals the evolutionary history of diatom genomes.</title>
        <authorList>
            <person name="Bowler C."/>
            <person name="Allen A.E."/>
            <person name="Badger J.H."/>
            <person name="Grimwood J."/>
            <person name="Jabbari K."/>
            <person name="Kuo A."/>
            <person name="Maheswari U."/>
            <person name="Martens C."/>
            <person name="Maumus F."/>
            <person name="Otillar R.P."/>
            <person name="Rayko E."/>
            <person name="Salamov A."/>
            <person name="Vandepoele K."/>
            <person name="Beszteri B."/>
            <person name="Gruber A."/>
            <person name="Heijde M."/>
            <person name="Katinka M."/>
            <person name="Mock T."/>
            <person name="Valentin K."/>
            <person name="Verret F."/>
            <person name="Berges J.A."/>
            <person name="Brownlee C."/>
            <person name="Cadoret J.P."/>
            <person name="Chiovitti A."/>
            <person name="Choi C.J."/>
            <person name="Coesel S."/>
            <person name="De Martino A."/>
            <person name="Detter J.C."/>
            <person name="Durkin C."/>
            <person name="Falciatore A."/>
            <person name="Fournet J."/>
            <person name="Haruta M."/>
            <person name="Huysman M.J."/>
            <person name="Jenkins B.D."/>
            <person name="Jiroutova K."/>
            <person name="Jorgensen R.E."/>
            <person name="Joubert Y."/>
            <person name="Kaplan A."/>
            <person name="Kroger N."/>
            <person name="Kroth P.G."/>
            <person name="La Roche J."/>
            <person name="Lindquist E."/>
            <person name="Lommer M."/>
            <person name="Martin-Jezequel V."/>
            <person name="Lopez P.J."/>
            <person name="Lucas S."/>
            <person name="Mangogna M."/>
            <person name="McGinnis K."/>
            <person name="Medlin L.K."/>
            <person name="Montsant A."/>
            <person name="Oudot-Le Secq M.P."/>
            <person name="Napoli C."/>
            <person name="Obornik M."/>
            <person name="Parker M.S."/>
            <person name="Petit J.L."/>
            <person name="Porcel B.M."/>
            <person name="Poulsen N."/>
            <person name="Robison M."/>
            <person name="Rychlewski L."/>
            <person name="Rynearson T.A."/>
            <person name="Schmutz J."/>
            <person name="Shapiro H."/>
            <person name="Siaut M."/>
            <person name="Stanley M."/>
            <person name="Sussman M.R."/>
            <person name="Taylor A.R."/>
            <person name="Vardi A."/>
            <person name="von Dassow P."/>
            <person name="Vyverman W."/>
            <person name="Willis A."/>
            <person name="Wyrwicz L.S."/>
            <person name="Rokhsar D.S."/>
            <person name="Weissenbach J."/>
            <person name="Armbrust E.V."/>
            <person name="Green B.R."/>
            <person name="Van de Peer Y."/>
            <person name="Grigoriev I.V."/>
        </authorList>
    </citation>
    <scope>NUCLEOTIDE SEQUENCE [LARGE SCALE GENOMIC DNA]</scope>
    <source>
        <strain evidence="3 4">CCAP 1055/1</strain>
    </source>
</reference>
<dbReference type="GO" id="GO:0005739">
    <property type="term" value="C:mitochondrion"/>
    <property type="evidence" value="ECO:0007669"/>
    <property type="project" value="TreeGrafter"/>
</dbReference>
<dbReference type="Proteomes" id="UP000000759">
    <property type="component" value="Chromosome 26"/>
</dbReference>
<dbReference type="STRING" id="556484.B7GCV1"/>
<evidence type="ECO:0000313" key="4">
    <source>
        <dbReference type="Proteomes" id="UP000000759"/>
    </source>
</evidence>
<dbReference type="InterPro" id="IPR044095">
    <property type="entry name" value="ADCK2_dom"/>
</dbReference>
<proteinExistence type="inferred from homology"/>
<dbReference type="GeneID" id="7198679"/>
<evidence type="ECO:0000256" key="1">
    <source>
        <dbReference type="ARBA" id="ARBA00009670"/>
    </source>
</evidence>
<dbReference type="OrthoDB" id="427480at2759"/>
<dbReference type="KEGG" id="pti:PHATRDRAFT_50081"/>
<keyword evidence="4" id="KW-1185">Reference proteome</keyword>